<protein>
    <submittedName>
        <fullName evidence="1">Uncharacterized protein</fullName>
    </submittedName>
</protein>
<organism evidence="1 2">
    <name type="scientific">Phaeosphaeria nodorum (strain SN15 / ATCC MYA-4574 / FGSC 10173)</name>
    <name type="common">Glume blotch fungus</name>
    <name type="synonym">Parastagonospora nodorum</name>
    <dbReference type="NCBI Taxonomy" id="321614"/>
    <lineage>
        <taxon>Eukaryota</taxon>
        <taxon>Fungi</taxon>
        <taxon>Dikarya</taxon>
        <taxon>Ascomycota</taxon>
        <taxon>Pezizomycotina</taxon>
        <taxon>Dothideomycetes</taxon>
        <taxon>Pleosporomycetidae</taxon>
        <taxon>Pleosporales</taxon>
        <taxon>Pleosporineae</taxon>
        <taxon>Phaeosphaeriaceae</taxon>
        <taxon>Parastagonospora</taxon>
    </lineage>
</organism>
<keyword evidence="2" id="KW-1185">Reference proteome</keyword>
<accession>A0A7U2I8U0</accession>
<name>A0A7U2I8U0_PHANO</name>
<proteinExistence type="predicted"/>
<dbReference type="VEuPathDB" id="FungiDB:JI435_422340"/>
<dbReference type="EMBL" id="CP069040">
    <property type="protein sequence ID" value="QRD05367.1"/>
    <property type="molecule type" value="Genomic_DNA"/>
</dbReference>
<gene>
    <name evidence="1" type="ORF">JI435_422340</name>
</gene>
<dbReference type="AlphaFoldDB" id="A0A7U2I8U0"/>
<dbReference type="Proteomes" id="UP000663193">
    <property type="component" value="Chromosome 18"/>
</dbReference>
<sequence length="54" mass="6289">MACEGPVNFSHLARFLEAWLGLLHEADRIWHGYQKFAFFPLFADIGFSSNVFQR</sequence>
<reference evidence="2" key="1">
    <citation type="journal article" date="2021" name="BMC Genomics">
        <title>Chromosome-level genome assembly and manually-curated proteome of model necrotroph Parastagonospora nodorum Sn15 reveals a genome-wide trove of candidate effector homologs, and redundancy of virulence-related functions within an accessory chromosome.</title>
        <authorList>
            <person name="Bertazzoni S."/>
            <person name="Jones D.A.B."/>
            <person name="Phan H.T."/>
            <person name="Tan K.-C."/>
            <person name="Hane J.K."/>
        </authorList>
    </citation>
    <scope>NUCLEOTIDE SEQUENCE [LARGE SCALE GENOMIC DNA]</scope>
    <source>
        <strain evidence="2">SN15 / ATCC MYA-4574 / FGSC 10173)</strain>
    </source>
</reference>
<evidence type="ECO:0000313" key="1">
    <source>
        <dbReference type="EMBL" id="QRD05367.1"/>
    </source>
</evidence>
<evidence type="ECO:0000313" key="2">
    <source>
        <dbReference type="Proteomes" id="UP000663193"/>
    </source>
</evidence>